<dbReference type="KEGG" id="phb:HYN04_00705"/>
<dbReference type="AlphaFoldDB" id="A0A2Z3HNT5"/>
<accession>A0A2Z3HNT5</accession>
<organism evidence="2 3">
    <name type="scientific">Phenylobacterium parvum</name>
    <dbReference type="NCBI Taxonomy" id="2201350"/>
    <lineage>
        <taxon>Bacteria</taxon>
        <taxon>Pseudomonadati</taxon>
        <taxon>Pseudomonadota</taxon>
        <taxon>Alphaproteobacteria</taxon>
        <taxon>Caulobacterales</taxon>
        <taxon>Caulobacteraceae</taxon>
        <taxon>Phenylobacterium</taxon>
    </lineage>
</organism>
<protein>
    <submittedName>
        <fullName evidence="2">Uncharacterized protein</fullName>
    </submittedName>
</protein>
<name>A0A2Z3HNT5_9CAUL</name>
<evidence type="ECO:0000313" key="3">
    <source>
        <dbReference type="Proteomes" id="UP000247763"/>
    </source>
</evidence>
<evidence type="ECO:0000313" key="2">
    <source>
        <dbReference type="EMBL" id="AWM76405.1"/>
    </source>
</evidence>
<sequence>MSAQSYPVANDGEAALGAPLGHALRAREAESLAGEPVVFASERVGPPCPSREAALELAARMGASAASPADPGAVRIIEVFDGARPPAPARPLTEGGRRWPEPPPPPRTVWRVQVDFWRPASRTPAILQAQARHVRKRTQADVSGDHLSAFARQPLRPVRPQQPLDIGLFEVRAPENPDRLLPDE</sequence>
<proteinExistence type="predicted"/>
<keyword evidence="3" id="KW-1185">Reference proteome</keyword>
<feature type="region of interest" description="Disordered" evidence="1">
    <location>
        <begin position="83"/>
        <end position="107"/>
    </location>
</feature>
<dbReference type="RefSeq" id="WP_110448974.1">
    <property type="nucleotide sequence ID" value="NZ_CP029479.1"/>
</dbReference>
<dbReference type="Proteomes" id="UP000247763">
    <property type="component" value="Chromosome"/>
</dbReference>
<reference evidence="3" key="1">
    <citation type="submission" date="2018-05" db="EMBL/GenBank/DDBJ databases">
        <title>Genome sequencing of Phenylobacterium sp. HYN0004.</title>
        <authorList>
            <person name="Yi H."/>
            <person name="Baek C."/>
        </authorList>
    </citation>
    <scope>NUCLEOTIDE SEQUENCE [LARGE SCALE GENOMIC DNA]</scope>
    <source>
        <strain evidence="3">HYN0004</strain>
    </source>
</reference>
<feature type="region of interest" description="Disordered" evidence="1">
    <location>
        <begin position="134"/>
        <end position="162"/>
    </location>
</feature>
<feature type="compositionally biased region" description="Low complexity" evidence="1">
    <location>
        <begin position="152"/>
        <end position="162"/>
    </location>
</feature>
<dbReference type="OrthoDB" id="8478220at2"/>
<gene>
    <name evidence="2" type="ORF">HYN04_00705</name>
</gene>
<evidence type="ECO:0000256" key="1">
    <source>
        <dbReference type="SAM" id="MobiDB-lite"/>
    </source>
</evidence>
<dbReference type="EMBL" id="CP029479">
    <property type="protein sequence ID" value="AWM76405.1"/>
    <property type="molecule type" value="Genomic_DNA"/>
</dbReference>